<organism evidence="3 4">
    <name type="scientific">Megalops atlanticus</name>
    <name type="common">Tarpon</name>
    <name type="synonym">Clupea gigantea</name>
    <dbReference type="NCBI Taxonomy" id="7932"/>
    <lineage>
        <taxon>Eukaryota</taxon>
        <taxon>Metazoa</taxon>
        <taxon>Chordata</taxon>
        <taxon>Craniata</taxon>
        <taxon>Vertebrata</taxon>
        <taxon>Euteleostomi</taxon>
        <taxon>Actinopterygii</taxon>
        <taxon>Neopterygii</taxon>
        <taxon>Teleostei</taxon>
        <taxon>Elopiformes</taxon>
        <taxon>Megalopidae</taxon>
        <taxon>Megalops</taxon>
    </lineage>
</organism>
<dbReference type="Pfam" id="PF16025">
    <property type="entry name" value="CaM_bind"/>
    <property type="match status" value="1"/>
</dbReference>
<dbReference type="PANTHER" id="PTHR13594:SF3">
    <property type="entry name" value="CENTRIOLAR COILED-COIL PROTEIN OF 110 KDA-LIKE ISOFORM X3"/>
    <property type="match status" value="1"/>
</dbReference>
<feature type="compositionally biased region" description="Gly residues" evidence="2">
    <location>
        <begin position="130"/>
        <end position="139"/>
    </location>
</feature>
<dbReference type="AlphaFoldDB" id="A0A9D3QK45"/>
<dbReference type="EMBL" id="JAFDVH010000001">
    <property type="protein sequence ID" value="KAG7491403.1"/>
    <property type="molecule type" value="Genomic_DNA"/>
</dbReference>
<feature type="coiled-coil region" evidence="1">
    <location>
        <begin position="482"/>
        <end position="523"/>
    </location>
</feature>
<keyword evidence="4" id="KW-1185">Reference proteome</keyword>
<protein>
    <recommendedName>
        <fullName evidence="5">Centriolar coiled coil protein 110kDa</fullName>
    </recommendedName>
</protein>
<feature type="compositionally biased region" description="Low complexity" evidence="2">
    <location>
        <begin position="555"/>
        <end position="570"/>
    </location>
</feature>
<dbReference type="GO" id="GO:0032465">
    <property type="term" value="P:regulation of cytokinesis"/>
    <property type="evidence" value="ECO:0007669"/>
    <property type="project" value="InterPro"/>
</dbReference>
<feature type="compositionally biased region" description="Basic and acidic residues" evidence="2">
    <location>
        <begin position="699"/>
        <end position="711"/>
    </location>
</feature>
<evidence type="ECO:0000256" key="2">
    <source>
        <dbReference type="SAM" id="MobiDB-lite"/>
    </source>
</evidence>
<proteinExistence type="predicted"/>
<feature type="coiled-coil region" evidence="1">
    <location>
        <begin position="50"/>
        <end position="77"/>
    </location>
</feature>
<sequence length="843" mass="91678">MESYEEFCSKSLARLQTEGRMQMCGESSSQQEALSIIRFHGRAVLSPLLSVDQRREMTQYRQRAVQLEADRQSLRRQSRLLARVQDIIDSVQVRKGGIDSEDAALSTCFPKKPEQKNGLALLPNMSSPPRGGGAAGGANRGLPPEWGSPPFPNGTGEGAEARGEGDEGGGRLSLQVVLKRSREFLERERSRRGSWGSCRSAPATPGDSLSDKENEDGRGPARRPPGVAGPTDSTDSLYGCTPHSLTGSYAQLPSPEPSLSPRPHRRRPRPVSAGNILISCPVSAAELSPGELGRGQEGDARADGGALADDASPEKRSPDGRSPAGSLPSTGSDRNSTHSDPSLVCDPATPVSTSVRSAAEQDGFSPGFRRRSHTLDSPPPPPRSGPPLDWSQEKAPRLPGGVGPQAASRRSPPAALNQSYDVESPSPTLQRPHVTSGPTPGHAKHGSPEGQLTPLSTPSREQHRPTEEEVQWQVQALEEVQRRMAEEHAQQLSLLIAEQEREHQRLRQALQEKEWRLREQEGDQAADWRALSVSCPTLSPTESSPGQNAHSTGVSSFVSPSAPSPAAQPSLCPRGPPWGTGKPPGRANQVATPELQGALCRLGALARGFLTRRLLKTEKLKHLRQTILDTQEFIRSFQTEAPQKRGSLSAQDIALQDRVRAQLRAALFDVHDIFFVMPTEERLALLQQDRELRAERKLREMEKAKSPRERAILSAATQRSLERKKQRFGSASGQGKRIQPRTQGTSPSMNRVLQPKQGQNSPVPGQMLRKGNPHRRTAEERVKCSECLKKQQSLGAGTHAKTSKHPVPTLTPLLAIKSIPTLLPRELDEPDPPPERPGQDVPP</sequence>
<dbReference type="Proteomes" id="UP001046870">
    <property type="component" value="Chromosome 1"/>
</dbReference>
<evidence type="ECO:0000256" key="1">
    <source>
        <dbReference type="SAM" id="Coils"/>
    </source>
</evidence>
<dbReference type="GO" id="GO:0007099">
    <property type="term" value="P:centriole replication"/>
    <property type="evidence" value="ECO:0007669"/>
    <property type="project" value="InterPro"/>
</dbReference>
<feature type="region of interest" description="Disordered" evidence="2">
    <location>
        <begin position="536"/>
        <end position="589"/>
    </location>
</feature>
<feature type="region of interest" description="Disordered" evidence="2">
    <location>
        <begin position="109"/>
        <end position="172"/>
    </location>
</feature>
<feature type="compositionally biased region" description="Polar residues" evidence="2">
    <location>
        <begin position="416"/>
        <end position="429"/>
    </location>
</feature>
<accession>A0A9D3QK45</accession>
<gene>
    <name evidence="3" type="ORF">MATL_G00003290</name>
</gene>
<feature type="compositionally biased region" description="Basic and acidic residues" evidence="2">
    <location>
        <begin position="833"/>
        <end position="843"/>
    </location>
</feature>
<dbReference type="GO" id="GO:1903723">
    <property type="term" value="P:negative regulation of centriole elongation"/>
    <property type="evidence" value="ECO:0007669"/>
    <property type="project" value="TreeGrafter"/>
</dbReference>
<feature type="compositionally biased region" description="Basic and acidic residues" evidence="2">
    <location>
        <begin position="159"/>
        <end position="169"/>
    </location>
</feature>
<evidence type="ECO:0000313" key="3">
    <source>
        <dbReference type="EMBL" id="KAG7491403.1"/>
    </source>
</evidence>
<feature type="compositionally biased region" description="Basic and acidic residues" evidence="2">
    <location>
        <begin position="209"/>
        <end position="219"/>
    </location>
</feature>
<dbReference type="GO" id="GO:0005814">
    <property type="term" value="C:centriole"/>
    <property type="evidence" value="ECO:0007669"/>
    <property type="project" value="InterPro"/>
</dbReference>
<comment type="caution">
    <text evidence="3">The sequence shown here is derived from an EMBL/GenBank/DDBJ whole genome shotgun (WGS) entry which is preliminary data.</text>
</comment>
<feature type="region of interest" description="Disordered" evidence="2">
    <location>
        <begin position="185"/>
        <end position="470"/>
    </location>
</feature>
<evidence type="ECO:0000313" key="4">
    <source>
        <dbReference type="Proteomes" id="UP001046870"/>
    </source>
</evidence>
<dbReference type="InterPro" id="IPR033207">
    <property type="entry name" value="CCP110"/>
</dbReference>
<reference evidence="3" key="1">
    <citation type="submission" date="2021-01" db="EMBL/GenBank/DDBJ databases">
        <authorList>
            <person name="Zahm M."/>
            <person name="Roques C."/>
            <person name="Cabau C."/>
            <person name="Klopp C."/>
            <person name="Donnadieu C."/>
            <person name="Jouanno E."/>
            <person name="Lampietro C."/>
            <person name="Louis A."/>
            <person name="Herpin A."/>
            <person name="Echchiki A."/>
            <person name="Berthelot C."/>
            <person name="Parey E."/>
            <person name="Roest-Crollius H."/>
            <person name="Braasch I."/>
            <person name="Postlethwait J."/>
            <person name="Bobe J."/>
            <person name="Montfort J."/>
            <person name="Bouchez O."/>
            <person name="Begum T."/>
            <person name="Mejri S."/>
            <person name="Adams A."/>
            <person name="Chen W.-J."/>
            <person name="Guiguen Y."/>
        </authorList>
    </citation>
    <scope>NUCLEOTIDE SEQUENCE</scope>
    <source>
        <strain evidence="3">YG-15Mar2019-1</strain>
        <tissue evidence="3">Brain</tissue>
    </source>
</reference>
<feature type="compositionally biased region" description="Low complexity" evidence="2">
    <location>
        <begin position="406"/>
        <end position="415"/>
    </location>
</feature>
<feature type="region of interest" description="Disordered" evidence="2">
    <location>
        <begin position="699"/>
        <end position="843"/>
    </location>
</feature>
<evidence type="ECO:0008006" key="5">
    <source>
        <dbReference type="Google" id="ProtNLM"/>
    </source>
</evidence>
<feature type="compositionally biased region" description="Polar residues" evidence="2">
    <location>
        <begin position="740"/>
        <end position="763"/>
    </location>
</feature>
<feature type="compositionally biased region" description="Basic and acidic residues" evidence="2">
    <location>
        <begin position="776"/>
        <end position="789"/>
    </location>
</feature>
<name>A0A9D3QK45_MEGAT</name>
<feature type="compositionally biased region" description="Polar residues" evidence="2">
    <location>
        <begin position="327"/>
        <end position="340"/>
    </location>
</feature>
<dbReference type="PANTHER" id="PTHR13594">
    <property type="entry name" value="CENTRIOLAR COILED-COIL PROTEIN OF 110 KDA"/>
    <property type="match status" value="1"/>
</dbReference>
<dbReference type="GO" id="GO:0032053">
    <property type="term" value="P:ciliary basal body organization"/>
    <property type="evidence" value="ECO:0007669"/>
    <property type="project" value="TreeGrafter"/>
</dbReference>
<keyword evidence="1" id="KW-0175">Coiled coil</keyword>
<dbReference type="OrthoDB" id="10028852at2759"/>
<feature type="compositionally biased region" description="Polar residues" evidence="2">
    <location>
        <begin position="536"/>
        <end position="554"/>
    </location>
</feature>